<sequence length="304" mass="33628">MTDQSKAPTTGRQTSLIVVAAVFTFLGTFLTLLRLYFRKFVFRNFGWDDYTILLAWIASIGMAAFTSLGIKYGAGKHEGNQDEVIKVNLIMELFYTFALYFAKVSILLCYLRLTADLKSVFGRVTEVLIVLFTLQIVATSIAVAMAVYTIVTDVIILVLPIPILSSLKRTLAQKVSLLGVFMVGILATIASGVRVWTCKIYTTSKDPIYDIAPINIWTFIELNLAMGCACGPALKAIATRLWDRINADKPATTAKYYDADSSFRSKKSLQPSVVHHQGHESLTSNEQPLKAFQSSTIETLPKEG</sequence>
<keyword evidence="4 6" id="KW-0472">Membrane</keyword>
<keyword evidence="2 6" id="KW-0812">Transmembrane</keyword>
<feature type="transmembrane region" description="Helical" evidence="6">
    <location>
        <begin position="120"/>
        <end position="138"/>
    </location>
</feature>
<dbReference type="EMBL" id="PDLM01000006">
    <property type="protein sequence ID" value="RDW74795.1"/>
    <property type="molecule type" value="Genomic_DNA"/>
</dbReference>
<feature type="transmembrane region" description="Helical" evidence="6">
    <location>
        <begin position="16"/>
        <end position="37"/>
    </location>
</feature>
<dbReference type="GO" id="GO:0016020">
    <property type="term" value="C:membrane"/>
    <property type="evidence" value="ECO:0007669"/>
    <property type="project" value="UniProtKB-SubCell"/>
</dbReference>
<keyword evidence="3 6" id="KW-1133">Transmembrane helix</keyword>
<evidence type="ECO:0000313" key="9">
    <source>
        <dbReference type="Proteomes" id="UP000256645"/>
    </source>
</evidence>
<accession>A0A3D8RL74</accession>
<evidence type="ECO:0000256" key="5">
    <source>
        <dbReference type="ARBA" id="ARBA00038359"/>
    </source>
</evidence>
<comment type="similarity">
    <text evidence="5">Belongs to the SAT4 family.</text>
</comment>
<feature type="domain" description="Rhodopsin" evidence="7">
    <location>
        <begin position="139"/>
        <end position="238"/>
    </location>
</feature>
<evidence type="ECO:0000256" key="2">
    <source>
        <dbReference type="ARBA" id="ARBA00022692"/>
    </source>
</evidence>
<feature type="transmembrane region" description="Helical" evidence="6">
    <location>
        <begin position="49"/>
        <end position="73"/>
    </location>
</feature>
<protein>
    <recommendedName>
        <fullName evidence="7">Rhodopsin domain-containing protein</fullName>
    </recommendedName>
</protein>
<dbReference type="InterPro" id="IPR052337">
    <property type="entry name" value="SAT4-like"/>
</dbReference>
<comment type="caution">
    <text evidence="8">The sequence shown here is derived from an EMBL/GenBank/DDBJ whole genome shotgun (WGS) entry which is preliminary data.</text>
</comment>
<gene>
    <name evidence="8" type="ORF">BP6252_05937</name>
</gene>
<feature type="transmembrane region" description="Helical" evidence="6">
    <location>
        <begin position="175"/>
        <end position="196"/>
    </location>
</feature>
<evidence type="ECO:0000256" key="4">
    <source>
        <dbReference type="ARBA" id="ARBA00023136"/>
    </source>
</evidence>
<feature type="transmembrane region" description="Helical" evidence="6">
    <location>
        <begin position="144"/>
        <end position="163"/>
    </location>
</feature>
<organism evidence="8 9">
    <name type="scientific">Coleophoma cylindrospora</name>
    <dbReference type="NCBI Taxonomy" id="1849047"/>
    <lineage>
        <taxon>Eukaryota</taxon>
        <taxon>Fungi</taxon>
        <taxon>Dikarya</taxon>
        <taxon>Ascomycota</taxon>
        <taxon>Pezizomycotina</taxon>
        <taxon>Leotiomycetes</taxon>
        <taxon>Helotiales</taxon>
        <taxon>Dermateaceae</taxon>
        <taxon>Coleophoma</taxon>
    </lineage>
</organism>
<evidence type="ECO:0000256" key="3">
    <source>
        <dbReference type="ARBA" id="ARBA00022989"/>
    </source>
</evidence>
<comment type="subcellular location">
    <subcellularLocation>
        <location evidence="1">Membrane</location>
        <topology evidence="1">Multi-pass membrane protein</topology>
    </subcellularLocation>
</comment>
<evidence type="ECO:0000256" key="1">
    <source>
        <dbReference type="ARBA" id="ARBA00004141"/>
    </source>
</evidence>
<reference evidence="8 9" key="1">
    <citation type="journal article" date="2018" name="IMA Fungus">
        <title>IMA Genome-F 9: Draft genome sequence of Annulohypoxylon stygium, Aspergillus mulundensis, Berkeleyomyces basicola (syn. Thielaviopsis basicola), Ceratocystis smalleyi, two Cercospora beticola strains, Coleophoma cylindrospora, Fusarium fracticaudum, Phialophora cf. hyalina, and Morchella septimelata.</title>
        <authorList>
            <person name="Wingfield B.D."/>
            <person name="Bills G.F."/>
            <person name="Dong Y."/>
            <person name="Huang W."/>
            <person name="Nel W.J."/>
            <person name="Swalarsk-Parry B.S."/>
            <person name="Vaghefi N."/>
            <person name="Wilken P.M."/>
            <person name="An Z."/>
            <person name="de Beer Z.W."/>
            <person name="De Vos L."/>
            <person name="Chen L."/>
            <person name="Duong T.A."/>
            <person name="Gao Y."/>
            <person name="Hammerbacher A."/>
            <person name="Kikkert J.R."/>
            <person name="Li Y."/>
            <person name="Li H."/>
            <person name="Li K."/>
            <person name="Li Q."/>
            <person name="Liu X."/>
            <person name="Ma X."/>
            <person name="Naidoo K."/>
            <person name="Pethybridge S.J."/>
            <person name="Sun J."/>
            <person name="Steenkamp E.T."/>
            <person name="van der Nest M.A."/>
            <person name="van Wyk S."/>
            <person name="Wingfield M.J."/>
            <person name="Xiong C."/>
            <person name="Yue Q."/>
            <person name="Zhang X."/>
        </authorList>
    </citation>
    <scope>NUCLEOTIDE SEQUENCE [LARGE SCALE GENOMIC DNA]</scope>
    <source>
        <strain evidence="8 9">BP6252</strain>
    </source>
</reference>
<name>A0A3D8RL74_9HELO</name>
<evidence type="ECO:0000259" key="7">
    <source>
        <dbReference type="Pfam" id="PF20684"/>
    </source>
</evidence>
<keyword evidence="9" id="KW-1185">Reference proteome</keyword>
<dbReference type="PANTHER" id="PTHR33048">
    <property type="entry name" value="PTH11-LIKE INTEGRAL MEMBRANE PROTEIN (AFU_ORTHOLOGUE AFUA_5G11245)"/>
    <property type="match status" value="1"/>
</dbReference>
<dbReference type="Pfam" id="PF20684">
    <property type="entry name" value="Fung_rhodopsin"/>
    <property type="match status" value="1"/>
</dbReference>
<dbReference type="PANTHER" id="PTHR33048:SF47">
    <property type="entry name" value="INTEGRAL MEMBRANE PROTEIN-RELATED"/>
    <property type="match status" value="1"/>
</dbReference>
<dbReference type="AlphaFoldDB" id="A0A3D8RL74"/>
<dbReference type="Proteomes" id="UP000256645">
    <property type="component" value="Unassembled WGS sequence"/>
</dbReference>
<proteinExistence type="inferred from homology"/>
<dbReference type="STRING" id="1849047.A0A3D8RL74"/>
<feature type="transmembrane region" description="Helical" evidence="6">
    <location>
        <begin position="93"/>
        <end position="113"/>
    </location>
</feature>
<dbReference type="OrthoDB" id="444631at2759"/>
<evidence type="ECO:0000313" key="8">
    <source>
        <dbReference type="EMBL" id="RDW74795.1"/>
    </source>
</evidence>
<dbReference type="InterPro" id="IPR049326">
    <property type="entry name" value="Rhodopsin_dom_fungi"/>
</dbReference>
<evidence type="ECO:0000256" key="6">
    <source>
        <dbReference type="SAM" id="Phobius"/>
    </source>
</evidence>